<keyword evidence="3" id="KW-0479">Metal-binding</keyword>
<protein>
    <submittedName>
        <fullName evidence="8">Arylsulfatase A</fullName>
    </submittedName>
</protein>
<keyword evidence="6" id="KW-0106">Calcium</keyword>
<dbReference type="InterPro" id="IPR000917">
    <property type="entry name" value="Sulfatase_N"/>
</dbReference>
<dbReference type="PANTHER" id="PTHR42693:SF42">
    <property type="entry name" value="ARYLSULFATASE G"/>
    <property type="match status" value="1"/>
</dbReference>
<name>A0A1M6MQC8_9FLAO</name>
<dbReference type="GO" id="GO:0046872">
    <property type="term" value="F:metal ion binding"/>
    <property type="evidence" value="ECO:0007669"/>
    <property type="project" value="UniProtKB-KW"/>
</dbReference>
<evidence type="ECO:0000313" key="9">
    <source>
        <dbReference type="Proteomes" id="UP000184314"/>
    </source>
</evidence>
<dbReference type="Proteomes" id="UP000184314">
    <property type="component" value="Unassembled WGS sequence"/>
</dbReference>
<keyword evidence="9" id="KW-1185">Reference proteome</keyword>
<dbReference type="AlphaFoldDB" id="A0A1M6MQC8"/>
<proteinExistence type="inferred from homology"/>
<comment type="similarity">
    <text evidence="2">Belongs to the sulfatase family.</text>
</comment>
<dbReference type="PROSITE" id="PS51257">
    <property type="entry name" value="PROKAR_LIPOPROTEIN"/>
    <property type="match status" value="1"/>
</dbReference>
<dbReference type="OrthoDB" id="9762324at2"/>
<dbReference type="RefSeq" id="WP_073242995.1">
    <property type="nucleotide sequence ID" value="NZ_FQZX01000001.1"/>
</dbReference>
<keyword evidence="5" id="KW-0378">Hydrolase</keyword>
<dbReference type="InterPro" id="IPR050738">
    <property type="entry name" value="Sulfatase"/>
</dbReference>
<evidence type="ECO:0000256" key="4">
    <source>
        <dbReference type="ARBA" id="ARBA00022729"/>
    </source>
</evidence>
<keyword evidence="4" id="KW-0732">Signal</keyword>
<feature type="domain" description="Sulfatase N-terminal" evidence="7">
    <location>
        <begin position="29"/>
        <end position="397"/>
    </location>
</feature>
<dbReference type="PANTHER" id="PTHR42693">
    <property type="entry name" value="ARYLSULFATASE FAMILY MEMBER"/>
    <property type="match status" value="1"/>
</dbReference>
<organism evidence="8 9">
    <name type="scientific">Maribacter aquivivus</name>
    <dbReference type="NCBI Taxonomy" id="228958"/>
    <lineage>
        <taxon>Bacteria</taxon>
        <taxon>Pseudomonadati</taxon>
        <taxon>Bacteroidota</taxon>
        <taxon>Flavobacteriia</taxon>
        <taxon>Flavobacteriales</taxon>
        <taxon>Flavobacteriaceae</taxon>
        <taxon>Maribacter</taxon>
    </lineage>
</organism>
<evidence type="ECO:0000256" key="1">
    <source>
        <dbReference type="ARBA" id="ARBA00001913"/>
    </source>
</evidence>
<dbReference type="InterPro" id="IPR017850">
    <property type="entry name" value="Alkaline_phosphatase_core_sf"/>
</dbReference>
<evidence type="ECO:0000313" key="8">
    <source>
        <dbReference type="EMBL" id="SHJ85652.1"/>
    </source>
</evidence>
<reference evidence="9" key="1">
    <citation type="submission" date="2016-11" db="EMBL/GenBank/DDBJ databases">
        <authorList>
            <person name="Varghese N."/>
            <person name="Submissions S."/>
        </authorList>
    </citation>
    <scope>NUCLEOTIDE SEQUENCE [LARGE SCALE GENOMIC DNA]</scope>
    <source>
        <strain evidence="9">DSM 16478</strain>
    </source>
</reference>
<evidence type="ECO:0000256" key="5">
    <source>
        <dbReference type="ARBA" id="ARBA00022801"/>
    </source>
</evidence>
<dbReference type="Gene3D" id="3.40.720.10">
    <property type="entry name" value="Alkaline Phosphatase, subunit A"/>
    <property type="match status" value="1"/>
</dbReference>
<evidence type="ECO:0000259" key="7">
    <source>
        <dbReference type="Pfam" id="PF00884"/>
    </source>
</evidence>
<comment type="cofactor">
    <cofactor evidence="1">
        <name>Ca(2+)</name>
        <dbReference type="ChEBI" id="CHEBI:29108"/>
    </cofactor>
</comment>
<accession>A0A1M6MQC8</accession>
<dbReference type="SUPFAM" id="SSF53649">
    <property type="entry name" value="Alkaline phosphatase-like"/>
    <property type="match status" value="1"/>
</dbReference>
<evidence type="ECO:0000256" key="6">
    <source>
        <dbReference type="ARBA" id="ARBA00022837"/>
    </source>
</evidence>
<dbReference type="Pfam" id="PF00884">
    <property type="entry name" value="Sulfatase"/>
    <property type="match status" value="1"/>
</dbReference>
<dbReference type="EMBL" id="FQZX01000001">
    <property type="protein sequence ID" value="SHJ85652.1"/>
    <property type="molecule type" value="Genomic_DNA"/>
</dbReference>
<dbReference type="STRING" id="228958.SAMN04488007_1698"/>
<gene>
    <name evidence="8" type="ORF">SAMN04488007_1698</name>
</gene>
<dbReference type="CDD" id="cd16155">
    <property type="entry name" value="sulfatase_like"/>
    <property type="match status" value="1"/>
</dbReference>
<evidence type="ECO:0000256" key="2">
    <source>
        <dbReference type="ARBA" id="ARBA00008779"/>
    </source>
</evidence>
<evidence type="ECO:0000256" key="3">
    <source>
        <dbReference type="ARBA" id="ARBA00022723"/>
    </source>
</evidence>
<sequence>MKSILPLLLLSIFISCDRKSKTKKENSKPNIVFIFTDDQTYSSIHALGNSEIITPNMDAMVHEGTTFTNAYNMGSWSGAVCAASRAMLISGRSVWRANSFRQNWINNDSIDKTWGKLLENNGYETYMTGKWHVDAPAEKVFNHTTHIRPGMPRDAWDHETMVAKFDSLSKLKNAKSESIMPNGYNRPLSLNDTTWLPTDTSKGGFWQGGKHWSEVLKDDAIGFINSAKSSEKPFFMYLAFNAPHDPRQAPQEYQDMYAIDDISLPKSYMPEYTFRHDIANGDNLRDEALAPFPRTELAIKTHTKEYYASITHVDAQIGKIIDALKSSGKMSNTYIIFTADHGLAMGQHGLLGKQSLFDHSIRPPMILIGPDIPKNKKNNVDVYLQDVMATSLAIADIEKPTYIEFNSFLDIAKKKENKSKYDAIYGAYLDVQRMIRKDGYKLMVFPNIKKLLLFNLNDDPEEMNDLSRLPEEQERIKSLFLDLQQLQKDMGDPLDITDCYSINQKN</sequence>
<dbReference type="GO" id="GO:0004065">
    <property type="term" value="F:arylsulfatase activity"/>
    <property type="evidence" value="ECO:0007669"/>
    <property type="project" value="TreeGrafter"/>
</dbReference>